<dbReference type="EMBL" id="JACHJN010000001">
    <property type="protein sequence ID" value="MBB5953873.1"/>
    <property type="molecule type" value="Genomic_DNA"/>
</dbReference>
<name>A0A841CAA5_9PSEU</name>
<reference evidence="2 3" key="1">
    <citation type="submission" date="2020-08" db="EMBL/GenBank/DDBJ databases">
        <title>Genomic Encyclopedia of Type Strains, Phase III (KMG-III): the genomes of soil and plant-associated and newly described type strains.</title>
        <authorList>
            <person name="Whitman W."/>
        </authorList>
    </citation>
    <scope>NUCLEOTIDE SEQUENCE [LARGE SCALE GENOMIC DNA]</scope>
    <source>
        <strain evidence="2 3">CECT 8640</strain>
    </source>
</reference>
<keyword evidence="3" id="KW-1185">Reference proteome</keyword>
<sequence>MRNRSSNKTTRGRWAAVAGVGQAQWFFGNVYEAVVDMPQLLADAQPDRKPGLLGAGSPLRYYLPVAPVTLVATAAALVGSRRSGGDRGAIATAAAGTASAVALTAYLARTVNLRLLRGGKPLDAIERRNLVRTWHRGNLVRLTALTAAAWGLRAARTEDSAVDG</sequence>
<feature type="transmembrane region" description="Helical" evidence="1">
    <location>
        <begin position="59"/>
        <end position="78"/>
    </location>
</feature>
<evidence type="ECO:0000313" key="2">
    <source>
        <dbReference type="EMBL" id="MBB5953873.1"/>
    </source>
</evidence>
<keyword evidence="1" id="KW-1133">Transmembrane helix</keyword>
<gene>
    <name evidence="2" type="ORF">FHS29_000443</name>
</gene>
<evidence type="ECO:0000256" key="1">
    <source>
        <dbReference type="SAM" id="Phobius"/>
    </source>
</evidence>
<comment type="caution">
    <text evidence="2">The sequence shown here is derived from an EMBL/GenBank/DDBJ whole genome shotgun (WGS) entry which is preliminary data.</text>
</comment>
<protein>
    <recommendedName>
        <fullName evidence="4">DUF1772 domain-containing protein</fullName>
    </recommendedName>
</protein>
<evidence type="ECO:0000313" key="3">
    <source>
        <dbReference type="Proteomes" id="UP000547510"/>
    </source>
</evidence>
<accession>A0A841CAA5</accession>
<feature type="transmembrane region" description="Helical" evidence="1">
    <location>
        <begin position="90"/>
        <end position="108"/>
    </location>
</feature>
<keyword evidence="1" id="KW-0472">Membrane</keyword>
<keyword evidence="1" id="KW-0812">Transmembrane</keyword>
<dbReference type="Proteomes" id="UP000547510">
    <property type="component" value="Unassembled WGS sequence"/>
</dbReference>
<dbReference type="RefSeq" id="WP_184687676.1">
    <property type="nucleotide sequence ID" value="NZ_JACHJN010000001.1"/>
</dbReference>
<dbReference type="AlphaFoldDB" id="A0A841CAA5"/>
<organism evidence="2 3">
    <name type="scientific">Saccharothrix tamanrassetensis</name>
    <dbReference type="NCBI Taxonomy" id="1051531"/>
    <lineage>
        <taxon>Bacteria</taxon>
        <taxon>Bacillati</taxon>
        <taxon>Actinomycetota</taxon>
        <taxon>Actinomycetes</taxon>
        <taxon>Pseudonocardiales</taxon>
        <taxon>Pseudonocardiaceae</taxon>
        <taxon>Saccharothrix</taxon>
    </lineage>
</organism>
<proteinExistence type="predicted"/>
<evidence type="ECO:0008006" key="4">
    <source>
        <dbReference type="Google" id="ProtNLM"/>
    </source>
</evidence>